<keyword evidence="2" id="KW-1185">Reference proteome</keyword>
<name>A0A392V8V2_9FABA</name>
<proteinExistence type="predicted"/>
<sequence length="62" mass="7035">LCVPPLPSLPPNLPLSCRLTCRHYYSLPGHIALPRCLSDKPPTPYRRQTNKHLLLKPDLIPL</sequence>
<organism evidence="1 2">
    <name type="scientific">Trifolium medium</name>
    <dbReference type="NCBI Taxonomy" id="97028"/>
    <lineage>
        <taxon>Eukaryota</taxon>
        <taxon>Viridiplantae</taxon>
        <taxon>Streptophyta</taxon>
        <taxon>Embryophyta</taxon>
        <taxon>Tracheophyta</taxon>
        <taxon>Spermatophyta</taxon>
        <taxon>Magnoliopsida</taxon>
        <taxon>eudicotyledons</taxon>
        <taxon>Gunneridae</taxon>
        <taxon>Pentapetalae</taxon>
        <taxon>rosids</taxon>
        <taxon>fabids</taxon>
        <taxon>Fabales</taxon>
        <taxon>Fabaceae</taxon>
        <taxon>Papilionoideae</taxon>
        <taxon>50 kb inversion clade</taxon>
        <taxon>NPAAA clade</taxon>
        <taxon>Hologalegina</taxon>
        <taxon>IRL clade</taxon>
        <taxon>Trifolieae</taxon>
        <taxon>Trifolium</taxon>
    </lineage>
</organism>
<feature type="non-terminal residue" evidence="1">
    <location>
        <position position="1"/>
    </location>
</feature>
<reference evidence="1 2" key="1">
    <citation type="journal article" date="2018" name="Front. Plant Sci.">
        <title>Red Clover (Trifolium pratense) and Zigzag Clover (T. medium) - A Picture of Genomic Similarities and Differences.</title>
        <authorList>
            <person name="Dluhosova J."/>
            <person name="Istvanek J."/>
            <person name="Nedelnik J."/>
            <person name="Repkova J."/>
        </authorList>
    </citation>
    <scope>NUCLEOTIDE SEQUENCE [LARGE SCALE GENOMIC DNA]</scope>
    <source>
        <strain evidence="2">cv. 10/8</strain>
        <tissue evidence="1">Leaf</tissue>
    </source>
</reference>
<dbReference type="Proteomes" id="UP000265520">
    <property type="component" value="Unassembled WGS sequence"/>
</dbReference>
<evidence type="ECO:0000313" key="1">
    <source>
        <dbReference type="EMBL" id="MCI83882.1"/>
    </source>
</evidence>
<evidence type="ECO:0000313" key="2">
    <source>
        <dbReference type="Proteomes" id="UP000265520"/>
    </source>
</evidence>
<accession>A0A392V8V2</accession>
<protein>
    <submittedName>
        <fullName evidence="1">Uncharacterized protein</fullName>
    </submittedName>
</protein>
<dbReference type="EMBL" id="LXQA011077562">
    <property type="protein sequence ID" value="MCI83882.1"/>
    <property type="molecule type" value="Genomic_DNA"/>
</dbReference>
<dbReference type="AlphaFoldDB" id="A0A392V8V2"/>
<comment type="caution">
    <text evidence="1">The sequence shown here is derived from an EMBL/GenBank/DDBJ whole genome shotgun (WGS) entry which is preliminary data.</text>
</comment>